<evidence type="ECO:0000313" key="1">
    <source>
        <dbReference type="EMBL" id="KAJ9076849.1"/>
    </source>
</evidence>
<accession>A0ACC2TQC0</accession>
<name>A0ACC2TQC0_9FUNG</name>
<evidence type="ECO:0000313" key="2">
    <source>
        <dbReference type="Proteomes" id="UP001165960"/>
    </source>
</evidence>
<protein>
    <submittedName>
        <fullName evidence="1">Uncharacterized protein</fullName>
    </submittedName>
</protein>
<organism evidence="1 2">
    <name type="scientific">Entomophthora muscae</name>
    <dbReference type="NCBI Taxonomy" id="34485"/>
    <lineage>
        <taxon>Eukaryota</taxon>
        <taxon>Fungi</taxon>
        <taxon>Fungi incertae sedis</taxon>
        <taxon>Zoopagomycota</taxon>
        <taxon>Entomophthoromycotina</taxon>
        <taxon>Entomophthoromycetes</taxon>
        <taxon>Entomophthorales</taxon>
        <taxon>Entomophthoraceae</taxon>
        <taxon>Entomophthora</taxon>
    </lineage>
</organism>
<keyword evidence="2" id="KW-1185">Reference proteome</keyword>
<gene>
    <name evidence="1" type="ORF">DSO57_1022448</name>
</gene>
<sequence>MDKKNRNARGQQVEGRLDLFYWESLLSNFKKLNAFREDNAIIAKSIADVKLRFEKASPDSSFRLSSKLHKYLKDGDDSASRTKSVLSEIRNCLKTLRTMQTTGDFSSYPDFKRQRIDLEPSHSSSANSIRPISRPKQPHRDHIPNGSMVAAKMIESKDPNQEWILATVIHYYPDRNKYQVEDAEADETDGQKSKYVLSAMYVIQLPDEQDLSFDNEFPSGHEVLALYPNTTCFYKATVIFPPSKLRGRGHHLYDYMVHFDDDDDAERFIQRHNVVDMPAVLKSRQ</sequence>
<proteinExistence type="predicted"/>
<comment type="caution">
    <text evidence="1">The sequence shown here is derived from an EMBL/GenBank/DDBJ whole genome shotgun (WGS) entry which is preliminary data.</text>
</comment>
<dbReference type="Proteomes" id="UP001165960">
    <property type="component" value="Unassembled WGS sequence"/>
</dbReference>
<reference evidence="1" key="1">
    <citation type="submission" date="2022-04" db="EMBL/GenBank/DDBJ databases">
        <title>Genome of the entomopathogenic fungus Entomophthora muscae.</title>
        <authorList>
            <person name="Elya C."/>
            <person name="Lovett B.R."/>
            <person name="Lee E."/>
            <person name="Macias A.M."/>
            <person name="Hajek A.E."/>
            <person name="De Bivort B.L."/>
            <person name="Kasson M.T."/>
            <person name="De Fine Licht H.H."/>
            <person name="Stajich J.E."/>
        </authorList>
    </citation>
    <scope>NUCLEOTIDE SEQUENCE</scope>
    <source>
        <strain evidence="1">Berkeley</strain>
    </source>
</reference>
<dbReference type="EMBL" id="QTSX02002242">
    <property type="protein sequence ID" value="KAJ9076849.1"/>
    <property type="molecule type" value="Genomic_DNA"/>
</dbReference>